<dbReference type="Proteomes" id="UP001595696">
    <property type="component" value="Unassembled WGS sequence"/>
</dbReference>
<dbReference type="RefSeq" id="WP_378614976.1">
    <property type="nucleotide sequence ID" value="NZ_JBHSAX010000019.1"/>
</dbReference>
<evidence type="ECO:0000313" key="2">
    <source>
        <dbReference type="Proteomes" id="UP001595696"/>
    </source>
</evidence>
<comment type="caution">
    <text evidence="1">The sequence shown here is derived from an EMBL/GenBank/DDBJ whole genome shotgun (WGS) entry which is preliminary data.</text>
</comment>
<keyword evidence="2" id="KW-1185">Reference proteome</keyword>
<organism evidence="1 2">
    <name type="scientific">Nocardia jiangsuensis</name>
    <dbReference type="NCBI Taxonomy" id="1691563"/>
    <lineage>
        <taxon>Bacteria</taxon>
        <taxon>Bacillati</taxon>
        <taxon>Actinomycetota</taxon>
        <taxon>Actinomycetes</taxon>
        <taxon>Mycobacteriales</taxon>
        <taxon>Nocardiaceae</taxon>
        <taxon>Nocardia</taxon>
    </lineage>
</organism>
<dbReference type="EMBL" id="JBHSAX010000019">
    <property type="protein sequence ID" value="MFC3965225.1"/>
    <property type="molecule type" value="Genomic_DNA"/>
</dbReference>
<evidence type="ECO:0000313" key="1">
    <source>
        <dbReference type="EMBL" id="MFC3965225.1"/>
    </source>
</evidence>
<protein>
    <submittedName>
        <fullName evidence="1">Uncharacterized protein</fullName>
    </submittedName>
</protein>
<sequence>MSRVLGFGVVARAYERVRPEYPPDLAEHRRTLSAHDYLGHLGTLSAALPARVEIIADITAHLA</sequence>
<reference evidence="2" key="1">
    <citation type="journal article" date="2019" name="Int. J. Syst. Evol. Microbiol.">
        <title>The Global Catalogue of Microorganisms (GCM) 10K type strain sequencing project: providing services to taxonomists for standard genome sequencing and annotation.</title>
        <authorList>
            <consortium name="The Broad Institute Genomics Platform"/>
            <consortium name="The Broad Institute Genome Sequencing Center for Infectious Disease"/>
            <person name="Wu L."/>
            <person name="Ma J."/>
        </authorList>
    </citation>
    <scope>NUCLEOTIDE SEQUENCE [LARGE SCALE GENOMIC DNA]</scope>
    <source>
        <strain evidence="2">CGMCC 4.7330</strain>
    </source>
</reference>
<name>A0ABV8DZ85_9NOCA</name>
<proteinExistence type="predicted"/>
<gene>
    <name evidence="1" type="ORF">ACFO0B_24830</name>
</gene>
<accession>A0ABV8DZ85</accession>